<reference evidence="2" key="1">
    <citation type="submission" date="2019-11" db="EMBL/GenBank/DDBJ databases">
        <authorList>
            <person name="Liu Y."/>
            <person name="Hou J."/>
            <person name="Li T.-Q."/>
            <person name="Guan C.-H."/>
            <person name="Wu X."/>
            <person name="Wu H.-Z."/>
            <person name="Ling F."/>
            <person name="Zhang R."/>
            <person name="Shi X.-G."/>
            <person name="Ren J.-P."/>
            <person name="Chen E.-F."/>
            <person name="Sun J.-M."/>
        </authorList>
    </citation>
    <scope>NUCLEOTIDE SEQUENCE</scope>
    <source>
        <strain evidence="2">Adult_tree_wgs_1</strain>
        <tissue evidence="2">Leaves</tissue>
    </source>
</reference>
<dbReference type="Pfam" id="PF17921">
    <property type="entry name" value="Integrase_H2C2"/>
    <property type="match status" value="1"/>
</dbReference>
<proteinExistence type="predicted"/>
<dbReference type="PANTHER" id="PTHR47266">
    <property type="entry name" value="ENDONUCLEASE-RELATED"/>
    <property type="match status" value="1"/>
</dbReference>
<accession>A0A834LL94</accession>
<dbReference type="OrthoDB" id="1737836at2759"/>
<dbReference type="InterPro" id="IPR041588">
    <property type="entry name" value="Integrase_H2C2"/>
</dbReference>
<dbReference type="EMBL" id="WJXA01000006">
    <property type="protein sequence ID" value="KAF7141076.1"/>
    <property type="molecule type" value="Genomic_DNA"/>
</dbReference>
<dbReference type="AlphaFoldDB" id="A0A834LL94"/>
<evidence type="ECO:0000313" key="3">
    <source>
        <dbReference type="Proteomes" id="UP000626092"/>
    </source>
</evidence>
<evidence type="ECO:0000259" key="1">
    <source>
        <dbReference type="Pfam" id="PF17921"/>
    </source>
</evidence>
<dbReference type="Proteomes" id="UP000626092">
    <property type="component" value="Unassembled WGS sequence"/>
</dbReference>
<dbReference type="Gene3D" id="1.10.340.70">
    <property type="match status" value="2"/>
</dbReference>
<gene>
    <name evidence="2" type="ORF">RHSIM_Rhsim06G0084200</name>
</gene>
<feature type="domain" description="Integrase zinc-binding" evidence="1">
    <location>
        <begin position="186"/>
        <end position="233"/>
    </location>
</feature>
<sequence length="365" mass="41714">MPCFVTKIFPEEEIENWRTPIANKLKCAFAAITLSNLKHFTIYQGVLYYRGSRGLLARCIGEEDAKVKIQEVHERSCGTGDVTLYRQLQCQGYYWPTMATDAVALQSQCPKCREIPSKVECNFIEVYSDWRKPYIDFLTEGTLPPDRVDMAIFKKRAPKFFIHNEELFRRSFEGKPLKCLAGLEISKALEVAHEAEHQGRAKLFQHLLHVGYYWPTMEEDVKNHVKRCKACHVHGNMIHAPAVDLRAIGTPWPFHTWGMDLIGPINPPSKGNIWILMPQSSIQNGWRLSLSKGRQEQPSPISFESTSYADLEFPKPSSSTMAYPLSTAKSGNSYSLLTSLTTNPWPIILKEMGKRRRPTKLSSRY</sequence>
<evidence type="ECO:0000313" key="2">
    <source>
        <dbReference type="EMBL" id="KAF7141076.1"/>
    </source>
</evidence>
<name>A0A834LL94_RHOSS</name>
<dbReference type="InterPro" id="IPR052160">
    <property type="entry name" value="Gypsy_RT_Integrase-like"/>
</dbReference>
<protein>
    <recommendedName>
        <fullName evidence="1">Integrase zinc-binding domain-containing protein</fullName>
    </recommendedName>
</protein>
<organism evidence="2 3">
    <name type="scientific">Rhododendron simsii</name>
    <name type="common">Sims's rhododendron</name>
    <dbReference type="NCBI Taxonomy" id="118357"/>
    <lineage>
        <taxon>Eukaryota</taxon>
        <taxon>Viridiplantae</taxon>
        <taxon>Streptophyta</taxon>
        <taxon>Embryophyta</taxon>
        <taxon>Tracheophyta</taxon>
        <taxon>Spermatophyta</taxon>
        <taxon>Magnoliopsida</taxon>
        <taxon>eudicotyledons</taxon>
        <taxon>Gunneridae</taxon>
        <taxon>Pentapetalae</taxon>
        <taxon>asterids</taxon>
        <taxon>Ericales</taxon>
        <taxon>Ericaceae</taxon>
        <taxon>Ericoideae</taxon>
        <taxon>Rhodoreae</taxon>
        <taxon>Rhododendron</taxon>
    </lineage>
</organism>
<keyword evidence="3" id="KW-1185">Reference proteome</keyword>
<comment type="caution">
    <text evidence="2">The sequence shown here is derived from an EMBL/GenBank/DDBJ whole genome shotgun (WGS) entry which is preliminary data.</text>
</comment>